<dbReference type="Proteomes" id="UP000054359">
    <property type="component" value="Unassembled WGS sequence"/>
</dbReference>
<dbReference type="STRING" id="407821.A0A087U2X3"/>
<organism evidence="8 9">
    <name type="scientific">Stegodyphus mimosarum</name>
    <name type="common">African social velvet spider</name>
    <dbReference type="NCBI Taxonomy" id="407821"/>
    <lineage>
        <taxon>Eukaryota</taxon>
        <taxon>Metazoa</taxon>
        <taxon>Ecdysozoa</taxon>
        <taxon>Arthropoda</taxon>
        <taxon>Chelicerata</taxon>
        <taxon>Arachnida</taxon>
        <taxon>Araneae</taxon>
        <taxon>Araneomorphae</taxon>
        <taxon>Entelegynae</taxon>
        <taxon>Eresoidea</taxon>
        <taxon>Eresidae</taxon>
        <taxon>Stegodyphus</taxon>
    </lineage>
</organism>
<name>A0A087U2X3_STEMI</name>
<dbReference type="FunFam" id="4.10.280.10:FF:000001">
    <property type="entry name" value="Putative transcription factor 12"/>
    <property type="match status" value="1"/>
</dbReference>
<dbReference type="GO" id="GO:0000785">
    <property type="term" value="C:chromatin"/>
    <property type="evidence" value="ECO:0007669"/>
    <property type="project" value="TreeGrafter"/>
</dbReference>
<keyword evidence="3" id="KW-0238">DNA-binding</keyword>
<dbReference type="GO" id="GO:0000981">
    <property type="term" value="F:DNA-binding transcription factor activity, RNA polymerase II-specific"/>
    <property type="evidence" value="ECO:0007669"/>
    <property type="project" value="TreeGrafter"/>
</dbReference>
<keyword evidence="2" id="KW-0805">Transcription regulation</keyword>
<protein>
    <submittedName>
        <fullName evidence="8">Protein daughterless</fullName>
    </submittedName>
</protein>
<reference evidence="8 9" key="1">
    <citation type="submission" date="2013-11" db="EMBL/GenBank/DDBJ databases">
        <title>Genome sequencing of Stegodyphus mimosarum.</title>
        <authorList>
            <person name="Bechsgaard J."/>
        </authorList>
    </citation>
    <scope>NUCLEOTIDE SEQUENCE [LARGE SCALE GENOMIC DNA]</scope>
</reference>
<proteinExistence type="predicted"/>
<dbReference type="OMA" id="YSARLFP"/>
<dbReference type="OrthoDB" id="10034090at2759"/>
<feature type="region of interest" description="Disordered" evidence="6">
    <location>
        <begin position="97"/>
        <end position="119"/>
    </location>
</feature>
<keyword evidence="9" id="KW-1185">Reference proteome</keyword>
<evidence type="ECO:0000256" key="4">
    <source>
        <dbReference type="ARBA" id="ARBA00023163"/>
    </source>
</evidence>
<sequence length="444" mass="48470">MVYDGSYSARLFPQNYGSETYERETPPYSVSKSVVYGDGYYMNESVPDTWSSNTSLNSPNYTFPASLMPNPPALNHAAPGFSSMYLPTDLLQTCSADQTNSSFSSAPSTPISSPPPLTSSVPNWPRGSNQFNPQPASYTELTNTVNTGGIIEERLDDAINVLRNHAEGSLIQTLQPAVPVGSSPTSNLNTLHSNMTQGNSPPVVKPFPGIVPITPVVPQQNGLPDSRRAVVGAPGQTVPTPQTFAAVNSCGNLKIEGLPDAKDLTALQVPVETLPVITPTPICTPNSNSTTGRKSVSSRGVKRTRSRSVDDDDDEPPEVKAEKDKERRQANNARERIRVRDINEAFKELGRMCMLHLKSDRAMTKLNILYQAVEVISSLENQVRERNLNPKVACLKRREDEKNEEMPKAHGPAGMTHLLDPFPQMMAHHPVQPVTQHTLPVSQP</sequence>
<dbReference type="GO" id="GO:0005667">
    <property type="term" value="C:transcription regulator complex"/>
    <property type="evidence" value="ECO:0007669"/>
    <property type="project" value="TreeGrafter"/>
</dbReference>
<comment type="subcellular location">
    <subcellularLocation>
        <location evidence="1">Nucleus</location>
    </subcellularLocation>
</comment>
<dbReference type="CDD" id="cd18945">
    <property type="entry name" value="bHLH_E-protein_TCF4_E2-2"/>
    <property type="match status" value="1"/>
</dbReference>
<dbReference type="GO" id="GO:0046983">
    <property type="term" value="F:protein dimerization activity"/>
    <property type="evidence" value="ECO:0007669"/>
    <property type="project" value="InterPro"/>
</dbReference>
<dbReference type="SMART" id="SM00353">
    <property type="entry name" value="HLH"/>
    <property type="match status" value="1"/>
</dbReference>
<evidence type="ECO:0000313" key="8">
    <source>
        <dbReference type="EMBL" id="KFM71712.1"/>
    </source>
</evidence>
<dbReference type="Gene3D" id="4.10.280.10">
    <property type="entry name" value="Helix-loop-helix DNA-binding domain"/>
    <property type="match status" value="1"/>
</dbReference>
<evidence type="ECO:0000256" key="3">
    <source>
        <dbReference type="ARBA" id="ARBA00023125"/>
    </source>
</evidence>
<feature type="domain" description="BHLH" evidence="7">
    <location>
        <begin position="326"/>
        <end position="379"/>
    </location>
</feature>
<dbReference type="PANTHER" id="PTHR11793">
    <property type="entry name" value="BASIC HELIX-LOOP-HELIX TRANSCRIPTION FACTOR"/>
    <property type="match status" value="1"/>
</dbReference>
<keyword evidence="4" id="KW-0804">Transcription</keyword>
<dbReference type="PROSITE" id="PS50888">
    <property type="entry name" value="BHLH"/>
    <property type="match status" value="1"/>
</dbReference>
<evidence type="ECO:0000256" key="2">
    <source>
        <dbReference type="ARBA" id="ARBA00023015"/>
    </source>
</evidence>
<feature type="compositionally biased region" description="Basic and acidic residues" evidence="6">
    <location>
        <begin position="317"/>
        <end position="332"/>
    </location>
</feature>
<evidence type="ECO:0000256" key="6">
    <source>
        <dbReference type="SAM" id="MobiDB-lite"/>
    </source>
</evidence>
<feature type="compositionally biased region" description="Polar residues" evidence="6">
    <location>
        <begin position="281"/>
        <end position="298"/>
    </location>
</feature>
<dbReference type="PANTHER" id="PTHR11793:SF13">
    <property type="entry name" value="PROTEIN DAUGHTERLESS"/>
    <property type="match status" value="1"/>
</dbReference>
<dbReference type="GO" id="GO:0005634">
    <property type="term" value="C:nucleus"/>
    <property type="evidence" value="ECO:0007669"/>
    <property type="project" value="UniProtKB-SubCell"/>
</dbReference>
<dbReference type="GO" id="GO:0000978">
    <property type="term" value="F:RNA polymerase II cis-regulatory region sequence-specific DNA binding"/>
    <property type="evidence" value="ECO:0007669"/>
    <property type="project" value="TreeGrafter"/>
</dbReference>
<feature type="region of interest" description="Disordered" evidence="6">
    <location>
        <begin position="277"/>
        <end position="332"/>
    </location>
</feature>
<keyword evidence="5" id="KW-0539">Nucleus</keyword>
<gene>
    <name evidence="8" type="ORF">X975_05663</name>
</gene>
<evidence type="ECO:0000256" key="1">
    <source>
        <dbReference type="ARBA" id="ARBA00004123"/>
    </source>
</evidence>
<feature type="compositionally biased region" description="Low complexity" evidence="6">
    <location>
        <begin position="99"/>
        <end position="111"/>
    </location>
</feature>
<dbReference type="EMBL" id="KK117896">
    <property type="protein sequence ID" value="KFM71712.1"/>
    <property type="molecule type" value="Genomic_DNA"/>
</dbReference>
<dbReference type="AlphaFoldDB" id="A0A087U2X3"/>
<evidence type="ECO:0000259" key="7">
    <source>
        <dbReference type="PROSITE" id="PS50888"/>
    </source>
</evidence>
<dbReference type="Pfam" id="PF00010">
    <property type="entry name" value="HLH"/>
    <property type="match status" value="1"/>
</dbReference>
<accession>A0A087U2X3</accession>
<dbReference type="InterPro" id="IPR036638">
    <property type="entry name" value="HLH_DNA-bd_sf"/>
</dbReference>
<evidence type="ECO:0000313" key="9">
    <source>
        <dbReference type="Proteomes" id="UP000054359"/>
    </source>
</evidence>
<dbReference type="SUPFAM" id="SSF47459">
    <property type="entry name" value="HLH, helix-loop-helix DNA-binding domain"/>
    <property type="match status" value="1"/>
</dbReference>
<dbReference type="InterPro" id="IPR011598">
    <property type="entry name" value="bHLH_dom"/>
</dbReference>
<evidence type="ECO:0000256" key="5">
    <source>
        <dbReference type="ARBA" id="ARBA00023242"/>
    </source>
</evidence>
<dbReference type="InterPro" id="IPR051098">
    <property type="entry name" value="NeuroDiff_E-box_TFs"/>
</dbReference>
<feature type="non-terminal residue" evidence="8">
    <location>
        <position position="444"/>
    </location>
</feature>